<comment type="caution">
    <text evidence="1">The sequence shown here is derived from an EMBL/GenBank/DDBJ whole genome shotgun (WGS) entry which is preliminary data.</text>
</comment>
<protein>
    <submittedName>
        <fullName evidence="1">Uncharacterized protein</fullName>
    </submittedName>
</protein>
<dbReference type="AlphaFoldDB" id="W9GPV1"/>
<evidence type="ECO:0000313" key="2">
    <source>
        <dbReference type="Proteomes" id="UP000019494"/>
    </source>
</evidence>
<accession>W9GPV1</accession>
<reference evidence="2" key="1">
    <citation type="submission" date="2013-08" db="EMBL/GenBank/DDBJ databases">
        <title>Intrasporangium oryzae NRRL B-24470.</title>
        <authorList>
            <person name="Liu H."/>
            <person name="Wang G."/>
        </authorList>
    </citation>
    <scope>NUCLEOTIDE SEQUENCE [LARGE SCALE GENOMIC DNA]</scope>
    <source>
        <strain evidence="2">Q5-1</strain>
    </source>
</reference>
<dbReference type="Proteomes" id="UP000019494">
    <property type="component" value="Unassembled WGS sequence"/>
</dbReference>
<dbReference type="EMBL" id="AWQS01000023">
    <property type="protein sequence ID" value="EWT07062.1"/>
    <property type="molecule type" value="Genomic_DNA"/>
</dbReference>
<name>W9GPV1_9MICO</name>
<gene>
    <name evidence="1" type="ORF">N864_12910</name>
</gene>
<proteinExistence type="predicted"/>
<keyword evidence="2" id="KW-1185">Reference proteome</keyword>
<sequence>MYPGWTAKVSREGVVVLTDTSGEVRARWSHSPNSDAQIAQASRFHRTGRYEVEVPGIGSAVVDNGRSKPRRRHHFDGFIELVGRRYEVVHLSRRRTELRRDASLVARFRSGRGGRAHLLEDRARDETDRLVMGLVLAAVGVGRPGWLEMQLEGL</sequence>
<organism evidence="1 2">
    <name type="scientific">Intrasporangium chromatireducens Q5-1</name>
    <dbReference type="NCBI Taxonomy" id="584657"/>
    <lineage>
        <taxon>Bacteria</taxon>
        <taxon>Bacillati</taxon>
        <taxon>Actinomycetota</taxon>
        <taxon>Actinomycetes</taxon>
        <taxon>Micrococcales</taxon>
        <taxon>Intrasporangiaceae</taxon>
        <taxon>Intrasporangium</taxon>
    </lineage>
</organism>
<evidence type="ECO:0000313" key="1">
    <source>
        <dbReference type="EMBL" id="EWT07062.1"/>
    </source>
</evidence>